<keyword evidence="7" id="KW-0791">Threonine biosynthesis</keyword>
<dbReference type="Pfam" id="PF14821">
    <property type="entry name" value="Thr_synth_N"/>
    <property type="match status" value="1"/>
</dbReference>
<keyword evidence="6" id="KW-0028">Amino-acid biosynthesis</keyword>
<dbReference type="NCBIfam" id="TIGR00260">
    <property type="entry name" value="thrC"/>
    <property type="match status" value="1"/>
</dbReference>
<dbReference type="InterPro" id="IPR004450">
    <property type="entry name" value="Thr_synthase-like"/>
</dbReference>
<comment type="similarity">
    <text evidence="3">Belongs to the threonine synthase family.</text>
</comment>
<evidence type="ECO:0000256" key="6">
    <source>
        <dbReference type="ARBA" id="ARBA00022605"/>
    </source>
</evidence>
<name>A0A1T4KQW8_9SPIR</name>
<sequence>MIYTDTRDKSVKTDFKTAVVGGMNEKTGGLYIPVEFPKLDKSFLNKNPEPNLRDIAFEMAKPYVEGEIPENDLKKLINDAYPFPAKVSGLDPNSYVLELFHGPTCAFKDFGARFMARVMSYFNRNEDKPLHILVATSGDTGSAVGSAFHNVPGLDVTILYPEGKISPLQEKQLSTFDGNVRALRVKGTFDDCQKLVKTAFTDNELRSSLRLSSANSINISRLLPQSFYYMYASLYVKNRAWQYNRIEDPSIIMVVPSGNFGNLTSGLIAKKMGAPITGFVAATNTNRTIPDWIATGDYNARPSVATYANAMDVGAPSNYERISAMYTLDDVRHLFASYWLDDSGIISSIKDCYAKTGYTIDPHGAVGWKAWSDIKNGAMAELAQGKKHDYTKPGLTPNLPDWADDVISKKNAIGVVLETAHPAKFGSIVEKAIGSKPIIPDRLEKVMRLEDKSIPMENDYNQFKSWLLENLR</sequence>
<dbReference type="InterPro" id="IPR000634">
    <property type="entry name" value="Ser/Thr_deHydtase_PyrdxlP-BS"/>
</dbReference>
<evidence type="ECO:0000256" key="12">
    <source>
        <dbReference type="PIRSR" id="PIRSR604450-51"/>
    </source>
</evidence>
<dbReference type="EMBL" id="FUXC01000001">
    <property type="protein sequence ID" value="SJZ44758.1"/>
    <property type="molecule type" value="Genomic_DNA"/>
</dbReference>
<dbReference type="GO" id="GO:0030170">
    <property type="term" value="F:pyridoxal phosphate binding"/>
    <property type="evidence" value="ECO:0007669"/>
    <property type="project" value="InterPro"/>
</dbReference>
<evidence type="ECO:0000256" key="4">
    <source>
        <dbReference type="ARBA" id="ARBA00013028"/>
    </source>
</evidence>
<keyword evidence="16" id="KW-1185">Reference proteome</keyword>
<comment type="pathway">
    <text evidence="2">Amino-acid biosynthesis; L-threonine biosynthesis; L-threonine from L-aspartate: step 5/5.</text>
</comment>
<dbReference type="InterPro" id="IPR029144">
    <property type="entry name" value="Thr_synth_N"/>
</dbReference>
<proteinExistence type="inferred from homology"/>
<dbReference type="Pfam" id="PF00291">
    <property type="entry name" value="PALP"/>
    <property type="match status" value="1"/>
</dbReference>
<keyword evidence="9" id="KW-0456">Lyase</keyword>
<dbReference type="RefSeq" id="WP_078930029.1">
    <property type="nucleotide sequence ID" value="NZ_CAMEQG010000002.1"/>
</dbReference>
<evidence type="ECO:0000256" key="7">
    <source>
        <dbReference type="ARBA" id="ARBA00022697"/>
    </source>
</evidence>
<dbReference type="UniPathway" id="UPA00050">
    <property type="reaction ID" value="UER00065"/>
</dbReference>
<dbReference type="PROSITE" id="PS00165">
    <property type="entry name" value="DEHYDRATASE_SER_THR"/>
    <property type="match status" value="1"/>
</dbReference>
<dbReference type="GO" id="GO:0009088">
    <property type="term" value="P:threonine biosynthetic process"/>
    <property type="evidence" value="ECO:0007669"/>
    <property type="project" value="UniProtKB-UniRule"/>
</dbReference>
<evidence type="ECO:0000256" key="11">
    <source>
        <dbReference type="NCBIfam" id="TIGR00260"/>
    </source>
</evidence>
<evidence type="ECO:0000259" key="14">
    <source>
        <dbReference type="Pfam" id="PF14821"/>
    </source>
</evidence>
<dbReference type="PANTHER" id="PTHR42690">
    <property type="entry name" value="THREONINE SYNTHASE FAMILY MEMBER"/>
    <property type="match status" value="1"/>
</dbReference>
<dbReference type="FunFam" id="3.40.50.1100:FF:000022">
    <property type="entry name" value="Threonine synthase"/>
    <property type="match status" value="1"/>
</dbReference>
<protein>
    <recommendedName>
        <fullName evidence="5 11">Threonine synthase</fullName>
        <ecNumber evidence="4 11">4.2.3.1</ecNumber>
    </recommendedName>
</protein>
<dbReference type="AlphaFoldDB" id="A0A1T4KQW8"/>
<dbReference type="GO" id="GO:0004795">
    <property type="term" value="F:threonine synthase activity"/>
    <property type="evidence" value="ECO:0007669"/>
    <property type="project" value="UniProtKB-UniRule"/>
</dbReference>
<evidence type="ECO:0000313" key="16">
    <source>
        <dbReference type="Proteomes" id="UP000190395"/>
    </source>
</evidence>
<feature type="domain" description="Threonine synthase N-terminal" evidence="14">
    <location>
        <begin position="3"/>
        <end position="81"/>
    </location>
</feature>
<reference evidence="15 16" key="1">
    <citation type="submission" date="2017-02" db="EMBL/GenBank/DDBJ databases">
        <authorList>
            <person name="Peterson S.W."/>
        </authorList>
    </citation>
    <scope>NUCLEOTIDE SEQUENCE [LARGE SCALE GENOMIC DNA]</scope>
    <source>
        <strain evidence="15 16">ATCC BAA-909</strain>
    </source>
</reference>
<dbReference type="GeneID" id="303366548"/>
<dbReference type="InterPro" id="IPR037158">
    <property type="entry name" value="Thr_synth_N_sf"/>
</dbReference>
<evidence type="ECO:0000259" key="13">
    <source>
        <dbReference type="Pfam" id="PF00291"/>
    </source>
</evidence>
<comment type="catalytic activity">
    <reaction evidence="10">
        <text>O-phospho-L-homoserine + H2O = L-threonine + phosphate</text>
        <dbReference type="Rhea" id="RHEA:10840"/>
        <dbReference type="ChEBI" id="CHEBI:15377"/>
        <dbReference type="ChEBI" id="CHEBI:43474"/>
        <dbReference type="ChEBI" id="CHEBI:57590"/>
        <dbReference type="ChEBI" id="CHEBI:57926"/>
        <dbReference type="EC" id="4.2.3.1"/>
    </reaction>
</comment>
<dbReference type="InterPro" id="IPR036052">
    <property type="entry name" value="TrpB-like_PALP_sf"/>
</dbReference>
<evidence type="ECO:0000256" key="1">
    <source>
        <dbReference type="ARBA" id="ARBA00001933"/>
    </source>
</evidence>
<evidence type="ECO:0000256" key="10">
    <source>
        <dbReference type="ARBA" id="ARBA00049144"/>
    </source>
</evidence>
<dbReference type="InterPro" id="IPR051166">
    <property type="entry name" value="Threonine_Synthase"/>
</dbReference>
<dbReference type="Pfam" id="PF24857">
    <property type="entry name" value="THR4_C"/>
    <property type="match status" value="1"/>
</dbReference>
<evidence type="ECO:0000256" key="5">
    <source>
        <dbReference type="ARBA" id="ARBA00018679"/>
    </source>
</evidence>
<dbReference type="Gene3D" id="3.40.50.1100">
    <property type="match status" value="2"/>
</dbReference>
<dbReference type="PANTHER" id="PTHR42690:SF1">
    <property type="entry name" value="THREONINE SYNTHASE-LIKE 2"/>
    <property type="match status" value="1"/>
</dbReference>
<dbReference type="InterPro" id="IPR001926">
    <property type="entry name" value="TrpB-like_PALP"/>
</dbReference>
<evidence type="ECO:0000256" key="8">
    <source>
        <dbReference type="ARBA" id="ARBA00022898"/>
    </source>
</evidence>
<evidence type="ECO:0000313" key="15">
    <source>
        <dbReference type="EMBL" id="SJZ44758.1"/>
    </source>
</evidence>
<dbReference type="EC" id="4.2.3.1" evidence="4 11"/>
<comment type="cofactor">
    <cofactor evidence="1 12">
        <name>pyridoxal 5'-phosphate</name>
        <dbReference type="ChEBI" id="CHEBI:597326"/>
    </cofactor>
</comment>
<evidence type="ECO:0000256" key="2">
    <source>
        <dbReference type="ARBA" id="ARBA00004979"/>
    </source>
</evidence>
<keyword evidence="8 12" id="KW-0663">Pyridoxal phosphate</keyword>
<gene>
    <name evidence="15" type="ORF">SAMN02745152_00271</name>
</gene>
<dbReference type="STRING" id="225004.SAMN02745152_00271"/>
<evidence type="ECO:0000256" key="3">
    <source>
        <dbReference type="ARBA" id="ARBA00005517"/>
    </source>
</evidence>
<feature type="domain" description="Tryptophan synthase beta chain-like PALP" evidence="13">
    <location>
        <begin position="97"/>
        <end position="371"/>
    </location>
</feature>
<dbReference type="SUPFAM" id="SSF53686">
    <property type="entry name" value="Tryptophan synthase beta subunit-like PLP-dependent enzymes"/>
    <property type="match status" value="1"/>
</dbReference>
<feature type="modified residue" description="N6-(pyridoxal phosphate)lysine" evidence="12">
    <location>
        <position position="108"/>
    </location>
</feature>
<dbReference type="Gene3D" id="3.90.1380.10">
    <property type="entry name" value="Threonine synthase, N-terminal domain"/>
    <property type="match status" value="1"/>
</dbReference>
<accession>A0A1T4KQW8</accession>
<evidence type="ECO:0000256" key="9">
    <source>
        <dbReference type="ARBA" id="ARBA00023239"/>
    </source>
</evidence>
<dbReference type="Proteomes" id="UP000190395">
    <property type="component" value="Unassembled WGS sequence"/>
</dbReference>
<organism evidence="15 16">
    <name type="scientific">Treponema berlinense</name>
    <dbReference type="NCBI Taxonomy" id="225004"/>
    <lineage>
        <taxon>Bacteria</taxon>
        <taxon>Pseudomonadati</taxon>
        <taxon>Spirochaetota</taxon>
        <taxon>Spirochaetia</taxon>
        <taxon>Spirochaetales</taxon>
        <taxon>Treponemataceae</taxon>
        <taxon>Treponema</taxon>
    </lineage>
</organism>
<dbReference type="OrthoDB" id="9763107at2"/>